<accession>A0A4R0EFJ1</accession>
<organism evidence="3 4">
    <name type="scientific">Acinetobacter terrae</name>
    <dbReference type="NCBI Taxonomy" id="2731247"/>
    <lineage>
        <taxon>Bacteria</taxon>
        <taxon>Pseudomonadati</taxon>
        <taxon>Pseudomonadota</taxon>
        <taxon>Gammaproteobacteria</taxon>
        <taxon>Moraxellales</taxon>
        <taxon>Moraxellaceae</taxon>
        <taxon>Acinetobacter</taxon>
        <taxon>Acinetobacter Taxon 24</taxon>
    </lineage>
</organism>
<dbReference type="Pfam" id="PF13613">
    <property type="entry name" value="HTH_Tnp_4"/>
    <property type="match status" value="1"/>
</dbReference>
<dbReference type="Proteomes" id="UP000569202">
    <property type="component" value="Unassembled WGS sequence"/>
</dbReference>
<evidence type="ECO:0000313" key="2">
    <source>
        <dbReference type="EMBL" id="NNH79342.1"/>
    </source>
</evidence>
<comment type="caution">
    <text evidence="3">The sequence shown here is derived from an EMBL/GenBank/DDBJ whole genome shotgun (WGS) entry which is preliminary data.</text>
</comment>
<dbReference type="AlphaFoldDB" id="A0A4R0EFJ1"/>
<dbReference type="InterPro" id="IPR027805">
    <property type="entry name" value="Transposase_HTH_dom"/>
</dbReference>
<reference evidence="3 4" key="1">
    <citation type="submission" date="2019-02" db="EMBL/GenBank/DDBJ databases">
        <title>High diversity of culturable Acinetobacter species in natural soil and water ecosystems.</title>
        <authorList>
            <person name="Radolfova-Krizova L."/>
            <person name="Nemec A."/>
        </authorList>
    </citation>
    <scope>NUCLEOTIDE SEQUENCE [LARGE SCALE GENOMIC DNA]</scope>
    <source>
        <strain evidence="3 4">ANC 4281</strain>
    </source>
</reference>
<proteinExistence type="predicted"/>
<evidence type="ECO:0000259" key="1">
    <source>
        <dbReference type="Pfam" id="PF13613"/>
    </source>
</evidence>
<name>A0A4R0EFJ1_9GAMM</name>
<evidence type="ECO:0000313" key="4">
    <source>
        <dbReference type="Proteomes" id="UP000291380"/>
    </source>
</evidence>
<sequence>MIFFWLIFVPKILFAFVHNLRMKYIDSNKLSDPQFKRYTGISWSTFYLMVDQLKKHVPTKGRPPKLSLEDQVLLCLSYWREYRTLFHVATSYGVSEPTASRIVRHVEDCLIRSNLFNLPKSLPEGEGIDCNVVIVDATEIPIQRPKKTEEKR</sequence>
<gene>
    <name evidence="3" type="ORF">E0H85_15260</name>
    <name evidence="2" type="ORF">HLH17_17200</name>
</gene>
<dbReference type="Proteomes" id="UP000291380">
    <property type="component" value="Unassembled WGS sequence"/>
</dbReference>
<feature type="domain" description="Transposase Helix-turn-helix" evidence="1">
    <location>
        <begin position="65"/>
        <end position="111"/>
    </location>
</feature>
<accession>A0A7Y2WCF0</accession>
<dbReference type="EMBL" id="SJOA01000028">
    <property type="protein sequence ID" value="TCB55190.1"/>
    <property type="molecule type" value="Genomic_DNA"/>
</dbReference>
<protein>
    <submittedName>
        <fullName evidence="3">Transposase family protein</fullName>
    </submittedName>
</protein>
<evidence type="ECO:0000313" key="5">
    <source>
        <dbReference type="Proteomes" id="UP000569202"/>
    </source>
</evidence>
<reference evidence="2 5" key="2">
    <citation type="submission" date="2020-04" db="EMBL/GenBank/DDBJ databases">
        <title>Acinetobacter Taxon 24.</title>
        <authorList>
            <person name="Nemec A."/>
            <person name="Radolfova-Krizova L."/>
            <person name="Higgins P.G."/>
            <person name="Spanelova P."/>
        </authorList>
    </citation>
    <scope>NUCLEOTIDE SEQUENCE [LARGE SCALE GENOMIC DNA]</scope>
    <source>
        <strain evidence="2 5">ANC 5380</strain>
    </source>
</reference>
<dbReference type="OrthoDB" id="6659206at2"/>
<dbReference type="EMBL" id="JABERL010000077">
    <property type="protein sequence ID" value="NNH79342.1"/>
    <property type="molecule type" value="Genomic_DNA"/>
</dbReference>
<evidence type="ECO:0000313" key="3">
    <source>
        <dbReference type="EMBL" id="TCB55190.1"/>
    </source>
</evidence>